<dbReference type="InterPro" id="IPR050724">
    <property type="entry name" value="Glu_Leu_Phe_Val_DH"/>
</dbReference>
<dbReference type="Gene3D" id="3.40.50.720">
    <property type="entry name" value="NAD(P)-binding Rossmann-like Domain"/>
    <property type="match status" value="1"/>
</dbReference>
<dbReference type="PROSITE" id="PS00074">
    <property type="entry name" value="GLFV_DEHYDROGENASE"/>
    <property type="match status" value="1"/>
</dbReference>
<evidence type="ECO:0000313" key="12">
    <source>
        <dbReference type="EMBL" id="OBX03436.1"/>
    </source>
</evidence>
<feature type="binding site" evidence="8">
    <location>
        <position position="239"/>
    </location>
    <ligand>
        <name>NAD(+)</name>
        <dbReference type="ChEBI" id="CHEBI:57540"/>
    </ligand>
</feature>
<dbReference type="InterPro" id="IPR006096">
    <property type="entry name" value="Glu/Leu/Phe/Val/Trp_DH_C"/>
</dbReference>
<comment type="function">
    <text evidence="1">Catalyzes the reversible oxidative deamination of glutamate to alpha-ketoglutarate and ammonia.</text>
</comment>
<evidence type="ECO:0000256" key="5">
    <source>
        <dbReference type="ARBA" id="ARBA00048584"/>
    </source>
</evidence>
<dbReference type="PANTHER" id="PTHR43571">
    <property type="entry name" value="NADP-SPECIFIC GLUTAMATE DEHYDROGENASE 1-RELATED"/>
    <property type="match status" value="1"/>
</dbReference>
<organism evidence="12 13">
    <name type="scientific">Gallibacterium genomosp. 1</name>
    <dbReference type="NCBI Taxonomy" id="155515"/>
    <lineage>
        <taxon>Bacteria</taxon>
        <taxon>Pseudomonadati</taxon>
        <taxon>Pseudomonadota</taxon>
        <taxon>Gammaproteobacteria</taxon>
        <taxon>Pasteurellales</taxon>
        <taxon>Pasteurellaceae</taxon>
        <taxon>Gallibacterium</taxon>
    </lineage>
</organism>
<dbReference type="PRINTS" id="PR00082">
    <property type="entry name" value="GLFDHDRGNASE"/>
</dbReference>
<dbReference type="Proteomes" id="UP000092594">
    <property type="component" value="Unassembled WGS sequence"/>
</dbReference>
<evidence type="ECO:0000256" key="2">
    <source>
        <dbReference type="ARBA" id="ARBA00006382"/>
    </source>
</evidence>
<evidence type="ECO:0000256" key="7">
    <source>
        <dbReference type="PIRSR" id="PIRSR000185-1"/>
    </source>
</evidence>
<dbReference type="InterPro" id="IPR006095">
    <property type="entry name" value="Glu/Leu/Phe/Val/Trp_DH"/>
</dbReference>
<feature type="binding site" evidence="8">
    <location>
        <position position="110"/>
    </location>
    <ligand>
        <name>substrate</name>
    </ligand>
</feature>
<dbReference type="SMART" id="SM00839">
    <property type="entry name" value="ELFV_dehydrog"/>
    <property type="match status" value="1"/>
</dbReference>
<feature type="binding site" evidence="8">
    <location>
        <position position="113"/>
    </location>
    <ligand>
        <name>substrate</name>
    </ligand>
</feature>
<proteinExistence type="inferred from homology"/>
<evidence type="ECO:0000256" key="6">
    <source>
        <dbReference type="PIRNR" id="PIRNR000185"/>
    </source>
</evidence>
<evidence type="ECO:0000256" key="3">
    <source>
        <dbReference type="ARBA" id="ARBA00011643"/>
    </source>
</evidence>
<comment type="subunit">
    <text evidence="3">Homohexamer.</text>
</comment>
<protein>
    <recommendedName>
        <fullName evidence="6">Glutamate dehydrogenase</fullName>
    </recommendedName>
</protein>
<sequence>MNDLTLLFEKIKQRDPNQAPFHQAVKEVFGSLAPFIAKHPKYAQQGLLERIVEPERVVMFRVSWVDDKGQVQVNRGYRIQMNSAIGPYKGGLRFHPTVDLGVLKFLAFEQVFKNALTTLPMGGGKGGSDFDPKGKSDAEVMRFCQAFMTELSRHIGADLDVPAGDIGVGGREIGYLFGQYKRVRNEFASVLTGKGLPYGGSLIRPEATGYGVVYFAQSMLKTKGQSIEGKRVLISGSGNVAQYAAEKAIQLGAKVLTLSDSNGFVKFADSGMTEAQLAALIELKEVRRERISVYAKEQGLEYFANQKPWGIPCDVALPCATQNELDAEDAKTLLSNGCICVAEGANMPSTLGAVNVFIDAKILYAPGKASNAGGVATSGLEMSQNAIRLSWSREEVDQRLFDIMANIHENCVANGSENGYINYVNGANIAGFRKVADAMLAQGIV</sequence>
<dbReference type="GO" id="GO:0000166">
    <property type="term" value="F:nucleotide binding"/>
    <property type="evidence" value="ECO:0007669"/>
    <property type="project" value="UniProtKB-KW"/>
</dbReference>
<evidence type="ECO:0000256" key="10">
    <source>
        <dbReference type="RuleBase" id="RU004417"/>
    </source>
</evidence>
<dbReference type="GO" id="GO:0004354">
    <property type="term" value="F:glutamate dehydrogenase (NADP+) activity"/>
    <property type="evidence" value="ECO:0007669"/>
    <property type="project" value="UniProtKB-EC"/>
</dbReference>
<dbReference type="InterPro" id="IPR033524">
    <property type="entry name" value="Glu/Leu/Phe/Val_DH_AS"/>
</dbReference>
<dbReference type="EMBL" id="JTJQ01000001">
    <property type="protein sequence ID" value="OBX03436.1"/>
    <property type="molecule type" value="Genomic_DNA"/>
</dbReference>
<dbReference type="FunFam" id="3.40.50.10860:FF:000002">
    <property type="entry name" value="Glutamate dehydrogenase"/>
    <property type="match status" value="1"/>
</dbReference>
<dbReference type="GO" id="GO:0006537">
    <property type="term" value="P:glutamate biosynthetic process"/>
    <property type="evidence" value="ECO:0007669"/>
    <property type="project" value="UniProtKB-ARBA"/>
</dbReference>
<dbReference type="PANTHER" id="PTHR43571:SF1">
    <property type="entry name" value="NADP-SPECIFIC GLUTAMATE DEHYDROGENASE 1-RELATED"/>
    <property type="match status" value="1"/>
</dbReference>
<feature type="binding site" evidence="8">
    <location>
        <position position="164"/>
    </location>
    <ligand>
        <name>substrate</name>
    </ligand>
</feature>
<dbReference type="FunFam" id="1.10.285.10:FF:000001">
    <property type="entry name" value="Glutamate dehydrogenase"/>
    <property type="match status" value="1"/>
</dbReference>
<feature type="active site" description="Proton donor" evidence="7">
    <location>
        <position position="125"/>
    </location>
</feature>
<dbReference type="SUPFAM" id="SSF53223">
    <property type="entry name" value="Aminoacid dehydrogenase-like, N-terminal domain"/>
    <property type="match status" value="1"/>
</dbReference>
<feature type="site" description="Important for catalysis" evidence="9">
    <location>
        <position position="165"/>
    </location>
</feature>
<reference evidence="12 13" key="1">
    <citation type="submission" date="2014-11" db="EMBL/GenBank/DDBJ databases">
        <title>Pan-genome of Gallibacterium spp.</title>
        <authorList>
            <person name="Kudirkiene E."/>
            <person name="Bojesen A.M."/>
        </authorList>
    </citation>
    <scope>NUCLEOTIDE SEQUENCE [LARGE SCALE GENOMIC DNA]</scope>
    <source>
        <strain evidence="12 13">Gerl. 2740/89</strain>
    </source>
</reference>
<evidence type="ECO:0000313" key="13">
    <source>
        <dbReference type="Proteomes" id="UP000092594"/>
    </source>
</evidence>
<keyword evidence="8" id="KW-0547">Nucleotide-binding</keyword>
<dbReference type="NCBIfam" id="NF006929">
    <property type="entry name" value="PRK09414.1"/>
    <property type="match status" value="1"/>
</dbReference>
<dbReference type="PIRSF" id="PIRSF000185">
    <property type="entry name" value="Glu_DH"/>
    <property type="match status" value="1"/>
</dbReference>
<dbReference type="Pfam" id="PF00208">
    <property type="entry name" value="ELFV_dehydrog"/>
    <property type="match status" value="1"/>
</dbReference>
<evidence type="ECO:0000256" key="8">
    <source>
        <dbReference type="PIRSR" id="PIRSR000185-2"/>
    </source>
</evidence>
<keyword evidence="13" id="KW-1185">Reference proteome</keyword>
<gene>
    <name evidence="12" type="ORF">QV05_00400</name>
</gene>
<evidence type="ECO:0000256" key="9">
    <source>
        <dbReference type="PIRSR" id="PIRSR000185-3"/>
    </source>
</evidence>
<evidence type="ECO:0000256" key="1">
    <source>
        <dbReference type="ARBA" id="ARBA00003868"/>
    </source>
</evidence>
<dbReference type="InterPro" id="IPR014362">
    <property type="entry name" value="Glu_DH"/>
</dbReference>
<dbReference type="SUPFAM" id="SSF51735">
    <property type="entry name" value="NAD(P)-binding Rossmann-fold domains"/>
    <property type="match status" value="1"/>
</dbReference>
<dbReference type="GO" id="GO:0005829">
    <property type="term" value="C:cytosol"/>
    <property type="evidence" value="ECO:0007669"/>
    <property type="project" value="TreeGrafter"/>
</dbReference>
<comment type="catalytic activity">
    <reaction evidence="5">
        <text>L-glutamate + NADP(+) + H2O = 2-oxoglutarate + NH4(+) + NADPH + H(+)</text>
        <dbReference type="Rhea" id="RHEA:11612"/>
        <dbReference type="ChEBI" id="CHEBI:15377"/>
        <dbReference type="ChEBI" id="CHEBI:15378"/>
        <dbReference type="ChEBI" id="CHEBI:16810"/>
        <dbReference type="ChEBI" id="CHEBI:28938"/>
        <dbReference type="ChEBI" id="CHEBI:29985"/>
        <dbReference type="ChEBI" id="CHEBI:57783"/>
        <dbReference type="ChEBI" id="CHEBI:58349"/>
        <dbReference type="EC" id="1.4.1.4"/>
    </reaction>
</comment>
<keyword evidence="4 6" id="KW-0560">Oxidoreductase</keyword>
<evidence type="ECO:0000256" key="4">
    <source>
        <dbReference type="ARBA" id="ARBA00023002"/>
    </source>
</evidence>
<dbReference type="InterPro" id="IPR036291">
    <property type="entry name" value="NAD(P)-bd_dom_sf"/>
</dbReference>
<dbReference type="Pfam" id="PF02812">
    <property type="entry name" value="ELFV_dehydrog_N"/>
    <property type="match status" value="1"/>
</dbReference>
<name>A0AB36DZB5_9PAST</name>
<keyword evidence="8" id="KW-0520">NAD</keyword>
<dbReference type="FunFam" id="3.40.50.720:FF:000030">
    <property type="entry name" value="Glutamate dehydrogenase"/>
    <property type="match status" value="1"/>
</dbReference>
<feature type="binding site" evidence="8">
    <location>
        <position position="378"/>
    </location>
    <ligand>
        <name>substrate</name>
    </ligand>
</feature>
<feature type="binding site" evidence="8">
    <location>
        <position position="208"/>
    </location>
    <ligand>
        <name>NAD(+)</name>
        <dbReference type="ChEBI" id="CHEBI:57540"/>
    </ligand>
</feature>
<dbReference type="InterPro" id="IPR006097">
    <property type="entry name" value="Glu/Leu/Phe/Val/Trp_DH_dimer"/>
</dbReference>
<dbReference type="CDD" id="cd05313">
    <property type="entry name" value="NAD_bind_2_Glu_DH"/>
    <property type="match status" value="1"/>
</dbReference>
<dbReference type="InterPro" id="IPR033922">
    <property type="entry name" value="NAD_bind_Glu_DH"/>
</dbReference>
<dbReference type="Gene3D" id="3.40.50.10860">
    <property type="entry name" value="Leucine Dehydrogenase, chain A, domain 1"/>
    <property type="match status" value="1"/>
</dbReference>
<evidence type="ECO:0000259" key="11">
    <source>
        <dbReference type="SMART" id="SM00839"/>
    </source>
</evidence>
<accession>A0AB36DZB5</accession>
<dbReference type="InterPro" id="IPR046346">
    <property type="entry name" value="Aminoacid_DH-like_N_sf"/>
</dbReference>
<feature type="domain" description="Glutamate/phenylalanine/leucine/valine/L-tryptophan dehydrogenase C-terminal" evidence="11">
    <location>
        <begin position="201"/>
        <end position="443"/>
    </location>
</feature>
<comment type="caution">
    <text evidence="12">The sequence shown here is derived from an EMBL/GenBank/DDBJ whole genome shotgun (WGS) entry which is preliminary data.</text>
</comment>
<dbReference type="AlphaFoldDB" id="A0AB36DZB5"/>
<comment type="similarity">
    <text evidence="2 6 10">Belongs to the Glu/Leu/Phe/Val dehydrogenases family.</text>
</comment>
<dbReference type="RefSeq" id="WP_065230437.1">
    <property type="nucleotide sequence ID" value="NZ_JTJP01000007.1"/>
</dbReference>
<dbReference type="Gene3D" id="1.10.285.10">
    <property type="entry name" value="Glutamate Dehydrogenase, chain A, domain 3"/>
    <property type="match status" value="2"/>
</dbReference>
<feature type="binding site" evidence="8">
    <location>
        <position position="89"/>
    </location>
    <ligand>
        <name>substrate</name>
    </ligand>
</feature>